<dbReference type="GO" id="GO:0042438">
    <property type="term" value="P:melanin biosynthetic process"/>
    <property type="evidence" value="ECO:0007669"/>
    <property type="project" value="UniProtKB-KW"/>
</dbReference>
<feature type="chain" id="PRO_5012180352" description="tyrosinase" evidence="9">
    <location>
        <begin position="21"/>
        <end position="547"/>
    </location>
</feature>
<evidence type="ECO:0000256" key="6">
    <source>
        <dbReference type="ARBA" id="ARBA00048233"/>
    </source>
</evidence>
<dbReference type="InterPro" id="IPR002227">
    <property type="entry name" value="Tyrosinase_Cu-bd"/>
</dbReference>
<dbReference type="PANTHER" id="PTHR11474">
    <property type="entry name" value="TYROSINASE FAMILY MEMBER"/>
    <property type="match status" value="1"/>
</dbReference>
<evidence type="ECO:0000313" key="11">
    <source>
        <dbReference type="EMBL" id="PHH78246.1"/>
    </source>
</evidence>
<dbReference type="GO" id="GO:0004503">
    <property type="term" value="F:tyrosinase activity"/>
    <property type="evidence" value="ECO:0007669"/>
    <property type="project" value="UniProtKB-EC"/>
</dbReference>
<evidence type="ECO:0000256" key="2">
    <source>
        <dbReference type="ARBA" id="ARBA00011906"/>
    </source>
</evidence>
<evidence type="ECO:0000256" key="8">
    <source>
        <dbReference type="SAM" id="MobiDB-lite"/>
    </source>
</evidence>
<comment type="catalytic activity">
    <reaction evidence="7">
        <text>L-tyrosine + O2 = L-dopaquinone + H2O</text>
        <dbReference type="Rhea" id="RHEA:18117"/>
        <dbReference type="ChEBI" id="CHEBI:15377"/>
        <dbReference type="ChEBI" id="CHEBI:15379"/>
        <dbReference type="ChEBI" id="CHEBI:57924"/>
        <dbReference type="ChEBI" id="CHEBI:58315"/>
        <dbReference type="EC" id="1.14.18.1"/>
    </reaction>
</comment>
<comment type="similarity">
    <text evidence="1">Belongs to the tyrosinase family.</text>
</comment>
<sequence>MLFSTVSSAVMLCLASVASAQNSSSSIPYPIVGFQVSGDIPLRRNINELQADGGPHWDLFIQSLAVMRDADPDDPLSFFQVAGIHGLPHVEWNNTGARAENTDRWGGYCPHGEPLFLTWHRIYVLLNEQILVSNARQIASTYPESSRDEYLQAAETLRYPYWDWADNSDLPEATASRNLTVNTPEGQQSIANPLSGFNFPEKALNGGFGAFDASPAGSRTQVMRCASGSFPETANSQMKNEDWKQLVYDAFLYSRNFADFASSRGGGLSMEEIHNTVHAEATCFGHFANQNFAAFDPIFTMHHVQVDRLFSYWETLHPEEGEFLKSYEGGSRWGHPEGNQVSPRSPLHPFFRESGRPHTPRSSSPISRFGYTYEGLNFGGQSAFEMQKEIRRIMNERYSNNRNALQKRAGNSTDDEQQVFLARLKYNVEEIDRPAVIRVFVNDDECGKIIVPEEPHMGMVGGAVSLKKAISAMADKQMPIENITSAVRVEISRNSGEKIPLTKIPSMKLELDHMMEVPNQSPEDFPELRDRESIPAEVVEHDIDIRR</sequence>
<keyword evidence="12" id="KW-1185">Reference proteome</keyword>
<dbReference type="AlphaFoldDB" id="A0A2C5ZDY8"/>
<comment type="caution">
    <text evidence="11">The sequence shown here is derived from an EMBL/GenBank/DDBJ whole genome shotgun (WGS) entry which is preliminary data.</text>
</comment>
<evidence type="ECO:0000256" key="3">
    <source>
        <dbReference type="ARBA" id="ARBA00022723"/>
    </source>
</evidence>
<dbReference type="GO" id="GO:0046872">
    <property type="term" value="F:metal ion binding"/>
    <property type="evidence" value="ECO:0007669"/>
    <property type="project" value="UniProtKB-KW"/>
</dbReference>
<keyword evidence="9" id="KW-0732">Signal</keyword>
<dbReference type="EC" id="1.14.18.1" evidence="2"/>
<dbReference type="Pfam" id="PF00264">
    <property type="entry name" value="Tyrosinase"/>
    <property type="match status" value="1"/>
</dbReference>
<dbReference type="SUPFAM" id="SSF48056">
    <property type="entry name" value="Di-copper centre-containing domain"/>
    <property type="match status" value="1"/>
</dbReference>
<evidence type="ECO:0000256" key="5">
    <source>
        <dbReference type="ARBA" id="ARBA00023101"/>
    </source>
</evidence>
<feature type="signal peptide" evidence="9">
    <location>
        <begin position="1"/>
        <end position="20"/>
    </location>
</feature>
<dbReference type="Proteomes" id="UP000224854">
    <property type="component" value="Unassembled WGS sequence"/>
</dbReference>
<dbReference type="InterPro" id="IPR050316">
    <property type="entry name" value="Tyrosinase/Hemocyanin"/>
</dbReference>
<dbReference type="EMBL" id="NJEU01000232">
    <property type="protein sequence ID" value="PHH78246.1"/>
    <property type="molecule type" value="Genomic_DNA"/>
</dbReference>
<name>A0A2C5ZDY8_9HYPO</name>
<dbReference type="InterPro" id="IPR008922">
    <property type="entry name" value="Di-copper_centre_dom_sf"/>
</dbReference>
<keyword evidence="4" id="KW-0186">Copper</keyword>
<accession>A0A2C5ZDY8</accession>
<protein>
    <recommendedName>
        <fullName evidence="2">tyrosinase</fullName>
        <ecNumber evidence="2">1.14.18.1</ecNumber>
    </recommendedName>
</protein>
<evidence type="ECO:0000313" key="12">
    <source>
        <dbReference type="Proteomes" id="UP000224854"/>
    </source>
</evidence>
<proteinExistence type="inferred from homology"/>
<comment type="catalytic activity">
    <reaction evidence="6">
        <text>2 L-dopa + O2 = 2 L-dopaquinone + 2 H2O</text>
        <dbReference type="Rhea" id="RHEA:34287"/>
        <dbReference type="ChEBI" id="CHEBI:15377"/>
        <dbReference type="ChEBI" id="CHEBI:15379"/>
        <dbReference type="ChEBI" id="CHEBI:57504"/>
        <dbReference type="ChEBI" id="CHEBI:57924"/>
        <dbReference type="EC" id="1.14.18.1"/>
    </reaction>
</comment>
<evidence type="ECO:0000256" key="9">
    <source>
        <dbReference type="SAM" id="SignalP"/>
    </source>
</evidence>
<evidence type="ECO:0000256" key="1">
    <source>
        <dbReference type="ARBA" id="ARBA00009928"/>
    </source>
</evidence>
<dbReference type="PANTHER" id="PTHR11474:SF76">
    <property type="entry name" value="SHKT DOMAIN-CONTAINING PROTEIN"/>
    <property type="match status" value="1"/>
</dbReference>
<dbReference type="PROSITE" id="PS00497">
    <property type="entry name" value="TYROSINASE_1"/>
    <property type="match status" value="1"/>
</dbReference>
<dbReference type="Gene3D" id="1.10.1280.10">
    <property type="entry name" value="Di-copper center containing domain from catechol oxidase"/>
    <property type="match status" value="1"/>
</dbReference>
<feature type="region of interest" description="Disordered" evidence="8">
    <location>
        <begin position="334"/>
        <end position="366"/>
    </location>
</feature>
<dbReference type="PRINTS" id="PR00092">
    <property type="entry name" value="TYROSINASE"/>
</dbReference>
<feature type="domain" description="Tyrosinase copper-binding" evidence="10">
    <location>
        <begin position="111"/>
        <end position="128"/>
    </location>
</feature>
<keyword evidence="5" id="KW-0470">Melanin biosynthesis</keyword>
<evidence type="ECO:0000259" key="10">
    <source>
        <dbReference type="PROSITE" id="PS00497"/>
    </source>
</evidence>
<reference evidence="11 12" key="1">
    <citation type="submission" date="2017-06" db="EMBL/GenBank/DDBJ databases">
        <title>Ant-infecting Ophiocordyceps genomes reveal a high diversity of potential behavioral manipulation genes and a possible major role for enterotoxins.</title>
        <authorList>
            <person name="De Bekker C."/>
            <person name="Evans H.C."/>
            <person name="Brachmann A."/>
            <person name="Hughes D.P."/>
        </authorList>
    </citation>
    <scope>NUCLEOTIDE SEQUENCE [LARGE SCALE GENOMIC DNA]</scope>
    <source>
        <strain evidence="11 12">1348a</strain>
    </source>
</reference>
<organism evidence="11 12">
    <name type="scientific">Ophiocordyceps australis</name>
    <dbReference type="NCBI Taxonomy" id="1399860"/>
    <lineage>
        <taxon>Eukaryota</taxon>
        <taxon>Fungi</taxon>
        <taxon>Dikarya</taxon>
        <taxon>Ascomycota</taxon>
        <taxon>Pezizomycotina</taxon>
        <taxon>Sordariomycetes</taxon>
        <taxon>Hypocreomycetidae</taxon>
        <taxon>Hypocreales</taxon>
        <taxon>Ophiocordycipitaceae</taxon>
        <taxon>Ophiocordyceps</taxon>
    </lineage>
</organism>
<evidence type="ECO:0000256" key="4">
    <source>
        <dbReference type="ARBA" id="ARBA00023008"/>
    </source>
</evidence>
<evidence type="ECO:0000256" key="7">
    <source>
        <dbReference type="ARBA" id="ARBA00048881"/>
    </source>
</evidence>
<dbReference type="OrthoDB" id="6132182at2759"/>
<gene>
    <name evidence="11" type="ORF">CDD82_3158</name>
</gene>
<keyword evidence="3" id="KW-0479">Metal-binding</keyword>